<dbReference type="RefSeq" id="WP_184585940.1">
    <property type="nucleotide sequence ID" value="NZ_JACHLI010000001.1"/>
</dbReference>
<dbReference type="EMBL" id="JACHLI010000001">
    <property type="protein sequence ID" value="MBB4861690.1"/>
    <property type="molecule type" value="Genomic_DNA"/>
</dbReference>
<protein>
    <submittedName>
        <fullName evidence="1">Energy-converting hydrogenase A subunit M</fullName>
    </submittedName>
</protein>
<dbReference type="AlphaFoldDB" id="A0A7W7KFS5"/>
<dbReference type="Proteomes" id="UP000566995">
    <property type="component" value="Unassembled WGS sequence"/>
</dbReference>
<evidence type="ECO:0000313" key="2">
    <source>
        <dbReference type="Proteomes" id="UP000566995"/>
    </source>
</evidence>
<organism evidence="1 2">
    <name type="scientific">Pseudomonas nitroreducens</name>
    <dbReference type="NCBI Taxonomy" id="46680"/>
    <lineage>
        <taxon>Bacteria</taxon>
        <taxon>Pseudomonadati</taxon>
        <taxon>Pseudomonadota</taxon>
        <taxon>Gammaproteobacteria</taxon>
        <taxon>Pseudomonadales</taxon>
        <taxon>Pseudomonadaceae</taxon>
        <taxon>Pseudomonas</taxon>
    </lineage>
</organism>
<sequence length="549" mass="60902">MTGITIPDDDYDFDYEIQELLVNVGASDTLNAEHLEKIEEMRQMARQSQKEPLARALINASAEFLNVQLLEEGLSIVDKQTAKSLLVDLRFVTEVRDNVLAPAPETLLIHQHFIDILVRARDVYGLEFELDSIEEAMRPMATIRDTDLADVWAGLKTSLTNLKMFLSEAALRDLSIGNNVIGSLPKRPTPGQCNVIEAILRFVSENFRFDAATCEGVLFAYKDHEQLKGIANQLLDDHLFKDPILRGVTVDKVDAVRSALRTFPEKVLEFINGLDDEAFMKARNTRLIELILAGDWVKTDEEWEWAIESTVIPELDKFVARIAKSPIGLARLKSIKSLSNTTLEGKTISFSYLLARCALQRNEIHAPVPSIGNGYSFKDGLSKLVYALQVGEETGAFSTVQEESERILRTHVLRHGKKILAGAQSQNLIKNLPPLASMTKAEIAHRTAIHVVAESAIVALHAKPGSAMKASDWKRVKLTNHFNTEIEELPLAVYQVVAAEAPAELVQEICMANKGLIVGAVEAGLLDSSYMNHAPDRDATRLALTSFDL</sequence>
<gene>
    <name evidence="1" type="ORF">HNP46_000501</name>
</gene>
<evidence type="ECO:0000313" key="1">
    <source>
        <dbReference type="EMBL" id="MBB4861690.1"/>
    </source>
</evidence>
<accession>A0A7W7KFS5</accession>
<proteinExistence type="predicted"/>
<comment type="caution">
    <text evidence="1">The sequence shown here is derived from an EMBL/GenBank/DDBJ whole genome shotgun (WGS) entry which is preliminary data.</text>
</comment>
<reference evidence="1 2" key="1">
    <citation type="submission" date="2020-08" db="EMBL/GenBank/DDBJ databases">
        <title>Functional genomics of gut bacteria from endangered species of beetles.</title>
        <authorList>
            <person name="Carlos-Shanley C."/>
        </authorList>
    </citation>
    <scope>NUCLEOTIDE SEQUENCE [LARGE SCALE GENOMIC DNA]</scope>
    <source>
        <strain evidence="1 2">S00179</strain>
    </source>
</reference>
<name>A0A7W7KFS5_PSENT</name>